<evidence type="ECO:0000259" key="6">
    <source>
        <dbReference type="PROSITE" id="PS51352"/>
    </source>
</evidence>
<dbReference type="RefSeq" id="WP_138483927.1">
    <property type="nucleotide sequence ID" value="NZ_PPSW01000033.1"/>
</dbReference>
<evidence type="ECO:0000256" key="3">
    <source>
        <dbReference type="ARBA" id="ARBA00023157"/>
    </source>
</evidence>
<sequence length="174" mass="19242">MSLGNHITGKLNNIESFIENAPIYFLPVKILGWIFLFLALMVTNLLAIAKWPLSAMSKKVNKKTQSLNGPLNLSSEEELRKTLNSNEVVLLDFWAQWCGPCLLMNNTINDFTKENADSVTVGKVDVSLNSTLSKQFAVRGLPTVIVFQNGEEVTRKSGSLTKTQLSQLIAQAKS</sequence>
<dbReference type="Pfam" id="PF00085">
    <property type="entry name" value="Thioredoxin"/>
    <property type="match status" value="1"/>
</dbReference>
<dbReference type="InterPro" id="IPR036249">
    <property type="entry name" value="Thioredoxin-like_sf"/>
</dbReference>
<keyword evidence="5" id="KW-1133">Transmembrane helix</keyword>
<dbReference type="InterPro" id="IPR017937">
    <property type="entry name" value="Thioredoxin_CS"/>
</dbReference>
<keyword evidence="2" id="KW-0249">Electron transport</keyword>
<reference evidence="7 8" key="1">
    <citation type="submission" date="2018-01" db="EMBL/GenBank/DDBJ databases">
        <title>Co-occurrence of chitin degradation, pigmentation and bioactivity in marine Pseudoalteromonas.</title>
        <authorList>
            <person name="Paulsen S."/>
            <person name="Gram L."/>
            <person name="Machado H."/>
        </authorList>
    </citation>
    <scope>NUCLEOTIDE SEQUENCE [LARGE SCALE GENOMIC DNA]</scope>
    <source>
        <strain evidence="7 8">S3663</strain>
    </source>
</reference>
<dbReference type="Proteomes" id="UP000309186">
    <property type="component" value="Unassembled WGS sequence"/>
</dbReference>
<keyword evidence="3" id="KW-1015">Disulfide bond</keyword>
<evidence type="ECO:0000313" key="7">
    <source>
        <dbReference type="EMBL" id="TLX45534.1"/>
    </source>
</evidence>
<dbReference type="GO" id="GO:0015035">
    <property type="term" value="F:protein-disulfide reductase activity"/>
    <property type="evidence" value="ECO:0007669"/>
    <property type="project" value="TreeGrafter"/>
</dbReference>
<gene>
    <name evidence="7" type="ORF">C1E24_18255</name>
</gene>
<dbReference type="PROSITE" id="PS00194">
    <property type="entry name" value="THIOREDOXIN_1"/>
    <property type="match status" value="1"/>
</dbReference>
<dbReference type="GO" id="GO:0045454">
    <property type="term" value="P:cell redox homeostasis"/>
    <property type="evidence" value="ECO:0007669"/>
    <property type="project" value="TreeGrafter"/>
</dbReference>
<keyword evidence="1" id="KW-0813">Transport</keyword>
<accession>A0A5R9PY62</accession>
<keyword evidence="5" id="KW-0472">Membrane</keyword>
<name>A0A5R9PY62_9GAMM</name>
<dbReference type="PROSITE" id="PS51352">
    <property type="entry name" value="THIOREDOXIN_2"/>
    <property type="match status" value="1"/>
</dbReference>
<dbReference type="GO" id="GO:0005829">
    <property type="term" value="C:cytosol"/>
    <property type="evidence" value="ECO:0007669"/>
    <property type="project" value="TreeGrafter"/>
</dbReference>
<dbReference type="AlphaFoldDB" id="A0A5R9PY62"/>
<evidence type="ECO:0000256" key="5">
    <source>
        <dbReference type="SAM" id="Phobius"/>
    </source>
</evidence>
<evidence type="ECO:0000313" key="8">
    <source>
        <dbReference type="Proteomes" id="UP000309186"/>
    </source>
</evidence>
<organism evidence="7 8">
    <name type="scientific">Pseudoalteromonas phenolica</name>
    <dbReference type="NCBI Taxonomy" id="161398"/>
    <lineage>
        <taxon>Bacteria</taxon>
        <taxon>Pseudomonadati</taxon>
        <taxon>Pseudomonadota</taxon>
        <taxon>Gammaproteobacteria</taxon>
        <taxon>Alteromonadales</taxon>
        <taxon>Pseudoalteromonadaceae</taxon>
        <taxon>Pseudoalteromonas</taxon>
    </lineage>
</organism>
<dbReference type="Gene3D" id="3.40.30.10">
    <property type="entry name" value="Glutaredoxin"/>
    <property type="match status" value="1"/>
</dbReference>
<dbReference type="PANTHER" id="PTHR45663:SF11">
    <property type="entry name" value="GEO12009P1"/>
    <property type="match status" value="1"/>
</dbReference>
<protein>
    <recommendedName>
        <fullName evidence="6">Thioredoxin domain-containing protein</fullName>
    </recommendedName>
</protein>
<feature type="transmembrane region" description="Helical" evidence="5">
    <location>
        <begin position="30"/>
        <end position="53"/>
    </location>
</feature>
<feature type="domain" description="Thioredoxin" evidence="6">
    <location>
        <begin position="45"/>
        <end position="174"/>
    </location>
</feature>
<evidence type="ECO:0000256" key="2">
    <source>
        <dbReference type="ARBA" id="ARBA00022982"/>
    </source>
</evidence>
<comment type="caution">
    <text evidence="7">The sequence shown here is derived from an EMBL/GenBank/DDBJ whole genome shotgun (WGS) entry which is preliminary data.</text>
</comment>
<dbReference type="CDD" id="cd02947">
    <property type="entry name" value="TRX_family"/>
    <property type="match status" value="1"/>
</dbReference>
<dbReference type="OrthoDB" id="6226543at2"/>
<evidence type="ECO:0000256" key="1">
    <source>
        <dbReference type="ARBA" id="ARBA00022448"/>
    </source>
</evidence>
<keyword evidence="5" id="KW-0812">Transmembrane</keyword>
<dbReference type="SUPFAM" id="SSF52833">
    <property type="entry name" value="Thioredoxin-like"/>
    <property type="match status" value="1"/>
</dbReference>
<evidence type="ECO:0000256" key="4">
    <source>
        <dbReference type="ARBA" id="ARBA00023284"/>
    </source>
</evidence>
<dbReference type="InterPro" id="IPR013766">
    <property type="entry name" value="Thioredoxin_domain"/>
</dbReference>
<keyword evidence="4" id="KW-0676">Redox-active center</keyword>
<dbReference type="PANTHER" id="PTHR45663">
    <property type="entry name" value="GEO12009P1"/>
    <property type="match status" value="1"/>
</dbReference>
<dbReference type="PRINTS" id="PR00421">
    <property type="entry name" value="THIOREDOXIN"/>
</dbReference>
<proteinExistence type="predicted"/>
<dbReference type="EMBL" id="PPSW01000033">
    <property type="protein sequence ID" value="TLX45534.1"/>
    <property type="molecule type" value="Genomic_DNA"/>
</dbReference>